<gene>
    <name evidence="10" type="primary">folX</name>
    <name evidence="10" type="ORF">Mal4_28820</name>
</gene>
<evidence type="ECO:0000256" key="6">
    <source>
        <dbReference type="ARBA" id="ARBA00023235"/>
    </source>
</evidence>
<dbReference type="InterPro" id="IPR043133">
    <property type="entry name" value="GTP-CH-I_C/QueF"/>
</dbReference>
<dbReference type="PANTHER" id="PTHR42844">
    <property type="entry name" value="DIHYDRONEOPTERIN ALDOLASE 1-RELATED"/>
    <property type="match status" value="1"/>
</dbReference>
<proteinExistence type="inferred from homology"/>
<evidence type="ECO:0000313" key="10">
    <source>
        <dbReference type="EMBL" id="QDU38553.1"/>
    </source>
</evidence>
<comment type="catalytic activity">
    <reaction evidence="2 8">
        <text>7,8-dihydroneopterin = 6-hydroxymethyl-7,8-dihydropterin + glycolaldehyde</text>
        <dbReference type="Rhea" id="RHEA:10540"/>
        <dbReference type="ChEBI" id="CHEBI:17001"/>
        <dbReference type="ChEBI" id="CHEBI:17071"/>
        <dbReference type="ChEBI" id="CHEBI:44841"/>
        <dbReference type="EC" id="4.1.2.25"/>
    </reaction>
</comment>
<comment type="similarity">
    <text evidence="4 8">Belongs to the DHNA family.</text>
</comment>
<dbReference type="NCBIfam" id="TIGR00526">
    <property type="entry name" value="folB_dom"/>
    <property type="match status" value="1"/>
</dbReference>
<evidence type="ECO:0000256" key="3">
    <source>
        <dbReference type="ARBA" id="ARBA00005013"/>
    </source>
</evidence>
<dbReference type="InterPro" id="IPR006157">
    <property type="entry name" value="FolB_dom"/>
</dbReference>
<evidence type="ECO:0000256" key="4">
    <source>
        <dbReference type="ARBA" id="ARBA00005708"/>
    </source>
</evidence>
<evidence type="ECO:0000256" key="5">
    <source>
        <dbReference type="ARBA" id="ARBA00022909"/>
    </source>
</evidence>
<dbReference type="FunFam" id="3.30.1130.10:FF:000002">
    <property type="entry name" value="7,8-dihydroneopterin aldolase"/>
    <property type="match status" value="1"/>
</dbReference>
<evidence type="ECO:0000256" key="1">
    <source>
        <dbReference type="ARBA" id="ARBA00000693"/>
    </source>
</evidence>
<dbReference type="SUPFAM" id="SSF55620">
    <property type="entry name" value="Tetrahydrobiopterin biosynthesis enzymes-like"/>
    <property type="match status" value="1"/>
</dbReference>
<dbReference type="GO" id="GO:0046656">
    <property type="term" value="P:folic acid biosynthetic process"/>
    <property type="evidence" value="ECO:0007669"/>
    <property type="project" value="UniProtKB-UniRule"/>
</dbReference>
<dbReference type="InterPro" id="IPR006156">
    <property type="entry name" value="Dihydroneopterin_aldolase"/>
</dbReference>
<sequence length="149" mass="16874">MSPLHEERAVSLTEFSERLCNHMPDYVEINDLLLRTIIGINPEERVNRQDVVINIRMEADNRPAAASDDIEDAVNYRTISKQVIELVEGSSFLLVERMAERIAAICLEDERVTRAHVRVEKPGAVRFARSVGVSIERSRDDHPDLSPPA</sequence>
<dbReference type="Gene3D" id="3.30.1130.10">
    <property type="match status" value="1"/>
</dbReference>
<dbReference type="GO" id="GO:0046654">
    <property type="term" value="P:tetrahydrofolate biosynthetic process"/>
    <property type="evidence" value="ECO:0007669"/>
    <property type="project" value="UniProtKB-UniRule"/>
</dbReference>
<dbReference type="GO" id="GO:0016853">
    <property type="term" value="F:isomerase activity"/>
    <property type="evidence" value="ECO:0007669"/>
    <property type="project" value="UniProtKB-KW"/>
</dbReference>
<dbReference type="EMBL" id="CP036275">
    <property type="protein sequence ID" value="QDU38553.1"/>
    <property type="molecule type" value="Genomic_DNA"/>
</dbReference>
<keyword evidence="7 8" id="KW-0456">Lyase</keyword>
<dbReference type="Pfam" id="PF02152">
    <property type="entry name" value="FolB"/>
    <property type="match status" value="1"/>
</dbReference>
<name>A0A517Z7T9_9PLAN</name>
<keyword evidence="11" id="KW-1185">Reference proteome</keyword>
<keyword evidence="5 8" id="KW-0289">Folate biosynthesis</keyword>
<accession>A0A517Z7T9</accession>
<reference evidence="10 11" key="1">
    <citation type="submission" date="2019-02" db="EMBL/GenBank/DDBJ databases">
        <title>Deep-cultivation of Planctomycetes and their phenomic and genomic characterization uncovers novel biology.</title>
        <authorList>
            <person name="Wiegand S."/>
            <person name="Jogler M."/>
            <person name="Boedeker C."/>
            <person name="Pinto D."/>
            <person name="Vollmers J."/>
            <person name="Rivas-Marin E."/>
            <person name="Kohn T."/>
            <person name="Peeters S.H."/>
            <person name="Heuer A."/>
            <person name="Rast P."/>
            <person name="Oberbeckmann S."/>
            <person name="Bunk B."/>
            <person name="Jeske O."/>
            <person name="Meyerdierks A."/>
            <person name="Storesund J.E."/>
            <person name="Kallscheuer N."/>
            <person name="Luecker S."/>
            <person name="Lage O.M."/>
            <person name="Pohl T."/>
            <person name="Merkel B.J."/>
            <person name="Hornburger P."/>
            <person name="Mueller R.-W."/>
            <person name="Bruemmer F."/>
            <person name="Labrenz M."/>
            <person name="Spormann A.M."/>
            <person name="Op den Camp H."/>
            <person name="Overmann J."/>
            <person name="Amann R."/>
            <person name="Jetten M.S.M."/>
            <person name="Mascher T."/>
            <person name="Medema M.H."/>
            <person name="Devos D.P."/>
            <person name="Kaster A.-K."/>
            <person name="Ovreas L."/>
            <person name="Rohde M."/>
            <person name="Galperin M.Y."/>
            <person name="Jogler C."/>
        </authorList>
    </citation>
    <scope>NUCLEOTIDE SEQUENCE [LARGE SCALE GENOMIC DNA]</scope>
    <source>
        <strain evidence="10 11">Mal4</strain>
    </source>
</reference>
<dbReference type="NCBIfam" id="TIGR00525">
    <property type="entry name" value="folB"/>
    <property type="match status" value="1"/>
</dbReference>
<evidence type="ECO:0000259" key="9">
    <source>
        <dbReference type="SMART" id="SM00905"/>
    </source>
</evidence>
<dbReference type="PANTHER" id="PTHR42844:SF1">
    <property type="entry name" value="DIHYDRONEOPTERIN ALDOLASE 1-RELATED"/>
    <property type="match status" value="1"/>
</dbReference>
<organism evidence="10 11">
    <name type="scientific">Maioricimonas rarisocia</name>
    <dbReference type="NCBI Taxonomy" id="2528026"/>
    <lineage>
        <taxon>Bacteria</taxon>
        <taxon>Pseudomonadati</taxon>
        <taxon>Planctomycetota</taxon>
        <taxon>Planctomycetia</taxon>
        <taxon>Planctomycetales</taxon>
        <taxon>Planctomycetaceae</taxon>
        <taxon>Maioricimonas</taxon>
    </lineage>
</organism>
<comment type="function">
    <text evidence="8">Catalyzes the conversion of 7,8-dihydroneopterin to 6-hydroxymethyl-7,8-dihydropterin.</text>
</comment>
<dbReference type="UniPathway" id="UPA00077">
    <property type="reaction ID" value="UER00154"/>
</dbReference>
<evidence type="ECO:0000256" key="7">
    <source>
        <dbReference type="ARBA" id="ARBA00023239"/>
    </source>
</evidence>
<feature type="domain" description="Dihydroneopterin aldolase/epimerase" evidence="9">
    <location>
        <begin position="27"/>
        <end position="137"/>
    </location>
</feature>
<comment type="catalytic activity">
    <reaction evidence="1">
        <text>7,8-dihydroneopterin = 7,8-dihydromonapterin</text>
        <dbReference type="Rhea" id="RHEA:45328"/>
        <dbReference type="ChEBI" id="CHEBI:17001"/>
        <dbReference type="ChEBI" id="CHEBI:71175"/>
        <dbReference type="EC" id="5.1.99.8"/>
    </reaction>
</comment>
<dbReference type="SMART" id="SM00905">
    <property type="entry name" value="FolB"/>
    <property type="match status" value="1"/>
</dbReference>
<evidence type="ECO:0000256" key="8">
    <source>
        <dbReference type="RuleBase" id="RU362079"/>
    </source>
</evidence>
<dbReference type="CDD" id="cd00534">
    <property type="entry name" value="DHNA_DHNTPE"/>
    <property type="match status" value="1"/>
</dbReference>
<evidence type="ECO:0000313" key="11">
    <source>
        <dbReference type="Proteomes" id="UP000320496"/>
    </source>
</evidence>
<dbReference type="GO" id="GO:0005737">
    <property type="term" value="C:cytoplasm"/>
    <property type="evidence" value="ECO:0007669"/>
    <property type="project" value="TreeGrafter"/>
</dbReference>
<dbReference type="AlphaFoldDB" id="A0A517Z7T9"/>
<evidence type="ECO:0000256" key="2">
    <source>
        <dbReference type="ARBA" id="ARBA00001353"/>
    </source>
</evidence>
<keyword evidence="6 10" id="KW-0413">Isomerase</keyword>
<dbReference type="KEGG" id="mri:Mal4_28820"/>
<protein>
    <recommendedName>
        <fullName evidence="8">7,8-dihydroneopterin aldolase</fullName>
        <ecNumber evidence="8">4.1.2.25</ecNumber>
    </recommendedName>
</protein>
<dbReference type="Proteomes" id="UP000320496">
    <property type="component" value="Chromosome"/>
</dbReference>
<dbReference type="EC" id="4.1.2.25" evidence="8"/>
<dbReference type="GO" id="GO:0004150">
    <property type="term" value="F:dihydroneopterin aldolase activity"/>
    <property type="evidence" value="ECO:0007669"/>
    <property type="project" value="UniProtKB-UniRule"/>
</dbReference>
<comment type="pathway">
    <text evidence="3 8">Cofactor biosynthesis; tetrahydrofolate biosynthesis; 2-amino-4-hydroxy-6-hydroxymethyl-7,8-dihydropteridine diphosphate from 7,8-dihydroneopterin triphosphate: step 3/4.</text>
</comment>